<gene>
    <name evidence="1" type="ORF">J2X19_002609</name>
</gene>
<dbReference type="InterPro" id="IPR029063">
    <property type="entry name" value="SAM-dependent_MTases_sf"/>
</dbReference>
<dbReference type="Proteomes" id="UP001180487">
    <property type="component" value="Unassembled WGS sequence"/>
</dbReference>
<accession>A0ABU2C9A7</accession>
<organism evidence="1 2">
    <name type="scientific">Rhodoferax ferrireducens</name>
    <dbReference type="NCBI Taxonomy" id="192843"/>
    <lineage>
        <taxon>Bacteria</taxon>
        <taxon>Pseudomonadati</taxon>
        <taxon>Pseudomonadota</taxon>
        <taxon>Betaproteobacteria</taxon>
        <taxon>Burkholderiales</taxon>
        <taxon>Comamonadaceae</taxon>
        <taxon>Rhodoferax</taxon>
    </lineage>
</organism>
<dbReference type="SUPFAM" id="SSF53335">
    <property type="entry name" value="S-adenosyl-L-methionine-dependent methyltransferases"/>
    <property type="match status" value="1"/>
</dbReference>
<dbReference type="Pfam" id="PF10294">
    <property type="entry name" value="Methyltransf_16"/>
    <property type="match status" value="1"/>
</dbReference>
<name>A0ABU2C9A7_9BURK</name>
<proteinExistence type="predicted"/>
<dbReference type="PANTHER" id="PTHR14614">
    <property type="entry name" value="HEPATOCELLULAR CARCINOMA-ASSOCIATED ANTIGEN"/>
    <property type="match status" value="1"/>
</dbReference>
<reference evidence="1 2" key="1">
    <citation type="submission" date="2023-07" db="EMBL/GenBank/DDBJ databases">
        <title>Sorghum-associated microbial communities from plants grown in Nebraska, USA.</title>
        <authorList>
            <person name="Schachtman D."/>
        </authorList>
    </citation>
    <scope>NUCLEOTIDE SEQUENCE [LARGE SCALE GENOMIC DNA]</scope>
    <source>
        <strain evidence="1 2">BE313</strain>
    </source>
</reference>
<dbReference type="EMBL" id="JAVDXT010000002">
    <property type="protein sequence ID" value="MDR7377930.1"/>
    <property type="molecule type" value="Genomic_DNA"/>
</dbReference>
<dbReference type="InterPro" id="IPR019410">
    <property type="entry name" value="Methyltransf_16"/>
</dbReference>
<dbReference type="RefSeq" id="WP_310373678.1">
    <property type="nucleotide sequence ID" value="NZ_JAVDXT010000002.1"/>
</dbReference>
<dbReference type="Gene3D" id="3.40.50.150">
    <property type="entry name" value="Vaccinia Virus protein VP39"/>
    <property type="match status" value="1"/>
</dbReference>
<comment type="caution">
    <text evidence="1">The sequence shown here is derived from an EMBL/GenBank/DDBJ whole genome shotgun (WGS) entry which is preliminary data.</text>
</comment>
<dbReference type="CDD" id="cd02440">
    <property type="entry name" value="AdoMet_MTases"/>
    <property type="match status" value="1"/>
</dbReference>
<evidence type="ECO:0000313" key="1">
    <source>
        <dbReference type="EMBL" id="MDR7377930.1"/>
    </source>
</evidence>
<keyword evidence="2" id="KW-1185">Reference proteome</keyword>
<evidence type="ECO:0000313" key="2">
    <source>
        <dbReference type="Proteomes" id="UP001180487"/>
    </source>
</evidence>
<sequence length="230" mass="25592">MPGYALKQESIPVLGVAALQIRCLLDRQQFSDPLGHASAVGISSGNWPLFGMVWPSGLQLAAAVVLRPLHPGESILEIGCGLALASLVCHRRGAQVTASDCHPLAGEFLLENLRLNRLAPMRYCHGDWSDVPMQLPGQDLAPRVQGRFDLIMGSDVLYERDDGGALPRFIERHAMPVSEVLIVDPERGNRAAFTRRLQQLGYVLEETLLREEAVEQQPLYRGRLLRYRRH</sequence>
<protein>
    <submittedName>
        <fullName evidence="1">Nicotinamide N-methyase</fullName>
    </submittedName>
</protein>